<dbReference type="EMBL" id="JAAALK010000079">
    <property type="protein sequence ID" value="KAG8100374.1"/>
    <property type="molecule type" value="Genomic_DNA"/>
</dbReference>
<evidence type="ECO:0000313" key="2">
    <source>
        <dbReference type="EMBL" id="KAG8100374.1"/>
    </source>
</evidence>
<protein>
    <submittedName>
        <fullName evidence="2">Uncharacterized protein</fullName>
    </submittedName>
</protein>
<feature type="region of interest" description="Disordered" evidence="1">
    <location>
        <begin position="107"/>
        <end position="182"/>
    </location>
</feature>
<name>A0A8J5X2F7_ZIZPA</name>
<reference evidence="2" key="1">
    <citation type="journal article" date="2021" name="bioRxiv">
        <title>Whole Genome Assembly and Annotation of Northern Wild Rice, Zizania palustris L., Supports a Whole Genome Duplication in the Zizania Genus.</title>
        <authorList>
            <person name="Haas M."/>
            <person name="Kono T."/>
            <person name="Macchietto M."/>
            <person name="Millas R."/>
            <person name="McGilp L."/>
            <person name="Shao M."/>
            <person name="Duquette J."/>
            <person name="Hirsch C.N."/>
            <person name="Kimball J."/>
        </authorList>
    </citation>
    <scope>NUCLEOTIDE SEQUENCE</scope>
    <source>
        <tissue evidence="2">Fresh leaf tissue</tissue>
    </source>
</reference>
<accession>A0A8J5X2F7</accession>
<sequence length="182" mass="19145">MGGRISGTWSSRVGVWSSGNGGPRARVTTVGVTSRATDDAPVGAEDLARIERSVFCWMARICLSEEKLCPRAKLAAALCFRVQLRAVAAVLRRRLTSAPTAGTSALPVARATPAPPSFGHPGVGSAPPPLTRSRRRLKLTAGHLPPLSSAIFDPGRYTSPARTPAAVHRRRRPPPPSATASV</sequence>
<proteinExistence type="predicted"/>
<comment type="caution">
    <text evidence="2">The sequence shown here is derived from an EMBL/GenBank/DDBJ whole genome shotgun (WGS) entry which is preliminary data.</text>
</comment>
<dbReference type="Proteomes" id="UP000729402">
    <property type="component" value="Unassembled WGS sequence"/>
</dbReference>
<keyword evidence="3" id="KW-1185">Reference proteome</keyword>
<reference evidence="2" key="2">
    <citation type="submission" date="2021-02" db="EMBL/GenBank/DDBJ databases">
        <authorList>
            <person name="Kimball J.A."/>
            <person name="Haas M.W."/>
            <person name="Macchietto M."/>
            <person name="Kono T."/>
            <person name="Duquette J."/>
            <person name="Shao M."/>
        </authorList>
    </citation>
    <scope>NUCLEOTIDE SEQUENCE</scope>
    <source>
        <tissue evidence="2">Fresh leaf tissue</tissue>
    </source>
</reference>
<evidence type="ECO:0000313" key="3">
    <source>
        <dbReference type="Proteomes" id="UP000729402"/>
    </source>
</evidence>
<dbReference type="AlphaFoldDB" id="A0A8J5X2F7"/>
<gene>
    <name evidence="2" type="ORF">GUJ93_ZPchr0013g35228</name>
</gene>
<organism evidence="2 3">
    <name type="scientific">Zizania palustris</name>
    <name type="common">Northern wild rice</name>
    <dbReference type="NCBI Taxonomy" id="103762"/>
    <lineage>
        <taxon>Eukaryota</taxon>
        <taxon>Viridiplantae</taxon>
        <taxon>Streptophyta</taxon>
        <taxon>Embryophyta</taxon>
        <taxon>Tracheophyta</taxon>
        <taxon>Spermatophyta</taxon>
        <taxon>Magnoliopsida</taxon>
        <taxon>Liliopsida</taxon>
        <taxon>Poales</taxon>
        <taxon>Poaceae</taxon>
        <taxon>BOP clade</taxon>
        <taxon>Oryzoideae</taxon>
        <taxon>Oryzeae</taxon>
        <taxon>Zizaniinae</taxon>
        <taxon>Zizania</taxon>
    </lineage>
</organism>
<evidence type="ECO:0000256" key="1">
    <source>
        <dbReference type="SAM" id="MobiDB-lite"/>
    </source>
</evidence>